<sequence>MDNECISIKITSQLGSTISIHCESISDICLDIVTKKTIKPVSVVKKIVKKVSDKPTDDLNDSEQDTAMEVDYSLEKDNI</sequence>
<proteinExistence type="predicted"/>
<name>A0A881SYB5_SWPV</name>
<evidence type="ECO:0000313" key="2">
    <source>
        <dbReference type="EMBL" id="QQG31619.1"/>
    </source>
</evidence>
<dbReference type="Proteomes" id="UP000671927">
    <property type="component" value="Segment"/>
</dbReference>
<feature type="region of interest" description="Disordered" evidence="1">
    <location>
        <begin position="54"/>
        <end position="79"/>
    </location>
</feature>
<gene>
    <name evidence="2" type="primary">SwPV128</name>
</gene>
<organismHost>
    <name type="scientific">Sus scrofa</name>
    <name type="common">Pig</name>
    <dbReference type="NCBI Taxonomy" id="9823"/>
</organismHost>
<feature type="compositionally biased region" description="Acidic residues" evidence="1">
    <location>
        <begin position="58"/>
        <end position="68"/>
    </location>
</feature>
<evidence type="ECO:0000256" key="1">
    <source>
        <dbReference type="SAM" id="MobiDB-lite"/>
    </source>
</evidence>
<protein>
    <submittedName>
        <fullName evidence="2">Uncharacterized protein</fullName>
    </submittedName>
</protein>
<dbReference type="KEGG" id="vg:932476"/>
<dbReference type="EMBL" id="MW036632">
    <property type="protein sequence ID" value="QQG31619.1"/>
    <property type="molecule type" value="Genomic_DNA"/>
</dbReference>
<accession>A0A881SYB5</accession>
<organism evidence="2">
    <name type="scientific">Swinepox virus</name>
    <name type="common">SWPV</name>
    <dbReference type="NCBI Taxonomy" id="10276"/>
    <lineage>
        <taxon>Viruses</taxon>
        <taxon>Varidnaviria</taxon>
        <taxon>Bamfordvirae</taxon>
        <taxon>Nucleocytoviricota</taxon>
        <taxon>Pokkesviricetes</taxon>
        <taxon>Chitovirales</taxon>
        <taxon>Poxviridae</taxon>
        <taxon>Chordopoxvirinae</taxon>
        <taxon>Suipoxvirus</taxon>
        <taxon>Suipoxvirus swinepox</taxon>
    </lineage>
</organism>
<reference evidence="2" key="1">
    <citation type="journal article" date="2021" name="Arch. Virol.">
        <title>First complete genome characterization of swinepox virus directly from a clinical sample indicates divergence of a Eurasian-lineage virus.</title>
        <authorList>
            <person name="Aasdev A."/>
            <person name="Mishra A."/>
            <person name="Bora D.P."/>
            <person name="Kurkure N.V."/>
            <person name="Barman N.N."/>
            <person name="Raut A.A."/>
        </authorList>
    </citation>
    <scope>NUCLEOTIDE SEQUENCE</scope>
    <source>
        <strain evidence="2">SwPV/India-Assam/16</strain>
    </source>
</reference>